<dbReference type="VEuPathDB" id="MicrosporidiaDB:TUBRATIS_23590"/>
<protein>
    <submittedName>
        <fullName evidence="1">Uncharacterized protein</fullName>
    </submittedName>
</protein>
<proteinExistence type="predicted"/>
<evidence type="ECO:0000313" key="1">
    <source>
        <dbReference type="EMBL" id="RVD91187.1"/>
    </source>
</evidence>
<gene>
    <name evidence="1" type="ORF">TUBRATIS_23590</name>
</gene>
<organism evidence="1 2">
    <name type="scientific">Tubulinosema ratisbonensis</name>
    <dbReference type="NCBI Taxonomy" id="291195"/>
    <lineage>
        <taxon>Eukaryota</taxon>
        <taxon>Fungi</taxon>
        <taxon>Fungi incertae sedis</taxon>
        <taxon>Microsporidia</taxon>
        <taxon>Tubulinosematoidea</taxon>
        <taxon>Tubulinosematidae</taxon>
        <taxon>Tubulinosema</taxon>
    </lineage>
</organism>
<dbReference type="AlphaFoldDB" id="A0A437AJC8"/>
<accession>A0A437AJC8</accession>
<name>A0A437AJC8_9MICR</name>
<reference evidence="1 2" key="1">
    <citation type="submission" date="2018-10" db="EMBL/GenBank/DDBJ databases">
        <title>Draft genome sequence of the microsporidian Tubulinosema ratisbonensis.</title>
        <authorList>
            <person name="Polonais V."/>
            <person name="Peyretaillade E."/>
            <person name="Niehus S."/>
            <person name="Wawrzyniak I."/>
            <person name="Franchet A."/>
            <person name="Gaspin C."/>
            <person name="Reichstadt M."/>
            <person name="Belser C."/>
            <person name="Labadie K."/>
            <person name="Delbac F."/>
            <person name="Ferrandon D."/>
        </authorList>
    </citation>
    <scope>NUCLEOTIDE SEQUENCE [LARGE SCALE GENOMIC DNA]</scope>
    <source>
        <strain evidence="1 2">Franzen</strain>
    </source>
</reference>
<comment type="caution">
    <text evidence="1">The sequence shown here is derived from an EMBL/GenBank/DDBJ whole genome shotgun (WGS) entry which is preliminary data.</text>
</comment>
<keyword evidence="2" id="KW-1185">Reference proteome</keyword>
<evidence type="ECO:0000313" key="2">
    <source>
        <dbReference type="Proteomes" id="UP000282876"/>
    </source>
</evidence>
<dbReference type="EMBL" id="RCSS01000611">
    <property type="protein sequence ID" value="RVD91187.1"/>
    <property type="molecule type" value="Genomic_DNA"/>
</dbReference>
<sequence length="579" mass="68955">MVYLFFCFQVLNSSKRKRDSLTSKTSEDYQITSKKMKTTILSDIYELPFLSRSHLLINIEENSITELSKELQNELFDNNCDLLSYKHVSQNQLSYNESEYERKKGFYYNEDDENFYTTFISINKVFEPEKDVKYSTNILSDSLSSKVAMDETNSLVLPDNNDTIQQAAKEEADGYIKLTFPDIEVINFLRLYNKAFNMEHEKFKKTNFSINFEKVLINVLLITKNVELNCNFHLCNIMNYTLNLKCNYSELAKTQESYDFCESFKKFYDQIIFDINVYKLINNFKIPQDLIDKHLVDLNLIVKNFNCLLIRYVYFNEKILFNSNDFNYEELLFNCKNLLIYKNTCLEKIIRRFLFSSQFNFLCIIFPELYDIKKILGERGILKIHLNSTYLMFGMLLYKFKFISPYIKNALFKGKINGSYEINEPIYYYMLINIRLTIYIFISKTIENQAILERVLLLTFTSFVEFVYKDYNKSYIVENVFLGYLEFPTELERLNCVAKRMCYSKDNTRSFELYFLKSAPVILRAKGFSGHKIKLRKTAKEIFPLNHKATYFLKNDNILSFYKDLKSRYWSSVIKEMIK</sequence>
<dbReference type="Proteomes" id="UP000282876">
    <property type="component" value="Unassembled WGS sequence"/>
</dbReference>